<gene>
    <name evidence="6" type="ORF">CCMP2556_LOCUS10804</name>
</gene>
<evidence type="ECO:0000259" key="5">
    <source>
        <dbReference type="PROSITE" id="PS51715"/>
    </source>
</evidence>
<dbReference type="InterPro" id="IPR027417">
    <property type="entry name" value="P-loop_NTPase"/>
</dbReference>
<evidence type="ECO:0000256" key="1">
    <source>
        <dbReference type="ARBA" id="ARBA00022741"/>
    </source>
</evidence>
<dbReference type="Proteomes" id="UP001642484">
    <property type="component" value="Unassembled WGS sequence"/>
</dbReference>
<protein>
    <recommendedName>
        <fullName evidence="5">GB1/RHD3-type G domain-containing protein</fullName>
    </recommendedName>
</protein>
<reference evidence="6 7" key="1">
    <citation type="submission" date="2024-02" db="EMBL/GenBank/DDBJ databases">
        <authorList>
            <person name="Chen Y."/>
            <person name="Shah S."/>
            <person name="Dougan E. K."/>
            <person name="Thang M."/>
            <person name="Chan C."/>
        </authorList>
    </citation>
    <scope>NUCLEOTIDE SEQUENCE [LARGE SCALE GENOMIC DNA]</scope>
</reference>
<dbReference type="Pfam" id="PF02263">
    <property type="entry name" value="GBP"/>
    <property type="match status" value="1"/>
</dbReference>
<proteinExistence type="inferred from homology"/>
<dbReference type="Gene3D" id="3.40.50.300">
    <property type="entry name" value="P-loop containing nucleotide triphosphate hydrolases"/>
    <property type="match status" value="1"/>
</dbReference>
<keyword evidence="7" id="KW-1185">Reference proteome</keyword>
<dbReference type="SUPFAM" id="SSF52540">
    <property type="entry name" value="P-loop containing nucleoside triphosphate hydrolases"/>
    <property type="match status" value="1"/>
</dbReference>
<keyword evidence="2" id="KW-0342">GTP-binding</keyword>
<dbReference type="EMBL" id="CAXAMN010005102">
    <property type="protein sequence ID" value="CAK9012302.1"/>
    <property type="molecule type" value="Genomic_DNA"/>
</dbReference>
<dbReference type="InterPro" id="IPR015894">
    <property type="entry name" value="Guanylate-bd_N"/>
</dbReference>
<organism evidence="6 7">
    <name type="scientific">Durusdinium trenchii</name>
    <dbReference type="NCBI Taxonomy" id="1381693"/>
    <lineage>
        <taxon>Eukaryota</taxon>
        <taxon>Sar</taxon>
        <taxon>Alveolata</taxon>
        <taxon>Dinophyceae</taxon>
        <taxon>Suessiales</taxon>
        <taxon>Symbiodiniaceae</taxon>
        <taxon>Durusdinium</taxon>
    </lineage>
</organism>
<dbReference type="InterPro" id="IPR030386">
    <property type="entry name" value="G_GB1_RHD3_dom"/>
</dbReference>
<feature type="domain" description="GB1/RHD3-type G" evidence="5">
    <location>
        <begin position="125"/>
        <end position="322"/>
    </location>
</feature>
<evidence type="ECO:0000256" key="3">
    <source>
        <dbReference type="PROSITE-ProRule" id="PRU01052"/>
    </source>
</evidence>
<dbReference type="PANTHER" id="PTHR10751">
    <property type="entry name" value="GUANYLATE BINDING PROTEIN"/>
    <property type="match status" value="1"/>
</dbReference>
<comment type="caution">
    <text evidence="6">The sequence shown here is derived from an EMBL/GenBank/DDBJ whole genome shotgun (WGS) entry which is preliminary data.</text>
</comment>
<evidence type="ECO:0000256" key="2">
    <source>
        <dbReference type="ARBA" id="ARBA00023134"/>
    </source>
</evidence>
<dbReference type="PROSITE" id="PS51715">
    <property type="entry name" value="G_GB1_RHD3"/>
    <property type="match status" value="1"/>
</dbReference>
<comment type="similarity">
    <text evidence="3">Belongs to the TRAFAC class dynamin-like GTPase superfamily. GB1/RHD3 GTPase family.</text>
</comment>
<evidence type="ECO:0000313" key="6">
    <source>
        <dbReference type="EMBL" id="CAK9012302.1"/>
    </source>
</evidence>
<accession>A0ABP0JD80</accession>
<feature type="coiled-coil region" evidence="4">
    <location>
        <begin position="559"/>
        <end position="586"/>
    </location>
</feature>
<evidence type="ECO:0000256" key="4">
    <source>
        <dbReference type="SAM" id="Coils"/>
    </source>
</evidence>
<sequence length="693" mass="77050">MEVSRASLASAPVYAPRPSTKVRHLKIRALAPAPQQPLQATFPRSASSRVAAALTVSMVTLCRRRVARRAVEAEVATLGEVAQASTTDEKPRPLQLVQIDLEKNKVRLNEEDLAVLEKSLENTGVEKVAIIAVMGAFRTGKSFLLDLMLRYLREKHPPKGYKNEDIPQECEVPDWVQERKVPDWAVNCGPNLLEGREGGSQDREGFVWRPGMEKCTEGIWVWSEVFVCKAGDEDVAVVLMDTQGAWDARMSKEQSATIFGLTTLLASRLIYNVSKQIQQDKIDNLLYFTDFAKAALRAMQRGTGSVSEPFQTLEFLVRDWPHYQEATDQVDSPHRVAGIGVENHCGGEPMFVHFTPGHSASVWGAVLESNASWETTENFRHPQLQLLYFNPKKSQDTKSVEALVDLFHDIDVWCLPHPSLKIESETWNGDLAVIEKQFWRYIDGYLDKIFDPAQLQAKQNLGNAITVSTFGTVLREFSSAFSDAAPQAQTFSEAMEASTGLLARDVAIKKAKKILAEKALSSPSAITDKEFDEVAAMATKLANEEFTNKAIFGTSEGIQRRKEMLLKELEEEIARARDDNERKLEASLTGLTNFSILGLAAFVLDRASDFTCDWWSGFCRDVSTDLSYVEVAVFGWVGFNLFQISQKQGSLNATAAALELGKTVVRTLDRGIKGAQKSSTKVVDVEVDTDKKK</sequence>
<evidence type="ECO:0000313" key="7">
    <source>
        <dbReference type="Proteomes" id="UP001642484"/>
    </source>
</evidence>
<keyword evidence="1" id="KW-0547">Nucleotide-binding</keyword>
<keyword evidence="4" id="KW-0175">Coiled coil</keyword>
<name>A0ABP0JD80_9DINO</name>